<evidence type="ECO:0008006" key="3">
    <source>
        <dbReference type="Google" id="ProtNLM"/>
    </source>
</evidence>
<dbReference type="Proteomes" id="UP000635477">
    <property type="component" value="Unassembled WGS sequence"/>
</dbReference>
<evidence type="ECO:0000313" key="1">
    <source>
        <dbReference type="EMBL" id="KAF4981418.1"/>
    </source>
</evidence>
<dbReference type="AlphaFoldDB" id="A0A8H4XN87"/>
<dbReference type="EMBL" id="JABEYC010000169">
    <property type="protein sequence ID" value="KAF4981418.1"/>
    <property type="molecule type" value="Genomic_DNA"/>
</dbReference>
<reference evidence="1" key="1">
    <citation type="journal article" date="2020" name="BMC Genomics">
        <title>Correction to: Identification and distribution of gene clusters required for synthesis of sphingolipid metabolism inhibitors in diverse species of the filamentous fungus Fusarium.</title>
        <authorList>
            <person name="Kim H.S."/>
            <person name="Lohmar J.M."/>
            <person name="Busman M."/>
            <person name="Brown D.W."/>
            <person name="Naumann T.A."/>
            <person name="Divon H.H."/>
            <person name="Lysoe E."/>
            <person name="Uhlig S."/>
            <person name="Proctor R.H."/>
        </authorList>
    </citation>
    <scope>NUCLEOTIDE SEQUENCE</scope>
    <source>
        <strain evidence="1">NRRL 22465</strain>
    </source>
</reference>
<organism evidence="1 2">
    <name type="scientific">Fusarium zealandicum</name>
    <dbReference type="NCBI Taxonomy" id="1053134"/>
    <lineage>
        <taxon>Eukaryota</taxon>
        <taxon>Fungi</taxon>
        <taxon>Dikarya</taxon>
        <taxon>Ascomycota</taxon>
        <taxon>Pezizomycotina</taxon>
        <taxon>Sordariomycetes</taxon>
        <taxon>Hypocreomycetidae</taxon>
        <taxon>Hypocreales</taxon>
        <taxon>Nectriaceae</taxon>
        <taxon>Fusarium</taxon>
        <taxon>Fusarium staphyleae species complex</taxon>
    </lineage>
</organism>
<sequence length="316" mass="35785">MSSSQVMSLVKINFDDVLNDSRDGVSTRFNTCFHPMSHIPDLSRPSEAPTSFSRWLPLIMRTRHLKPEAAQIIRFTPAQVKLIAQASHCSATTGEITQAHEEDLRAEILTALSSLKFPPEGLFMRLDRVSPKDGTSTVPGKLPLHSEFEIILRLITSQRSHDVMMNRLESGESAIGVTFLPFNDRMESRREYRSYCAPGSGVITAVSQYCWHKPWLLAGTQPQNLMEVVGRIWQGIRDIHRQIMRELDLTEKLDCLLLKQGFSFDVFYDEGKDAFQLVELNVSGARSGCGSCLFHWINDFDLLYGDGKNVQFRVAF</sequence>
<protein>
    <recommendedName>
        <fullName evidence="3">Cell division cycle protein 123</fullName>
    </recommendedName>
</protein>
<keyword evidence="2" id="KW-1185">Reference proteome</keyword>
<proteinExistence type="predicted"/>
<dbReference type="OrthoDB" id="360540at2759"/>
<name>A0A8H4XN87_9HYPO</name>
<reference evidence="1" key="2">
    <citation type="submission" date="2020-05" db="EMBL/GenBank/DDBJ databases">
        <authorList>
            <person name="Kim H.-S."/>
            <person name="Proctor R.H."/>
            <person name="Brown D.W."/>
        </authorList>
    </citation>
    <scope>NUCLEOTIDE SEQUENCE</scope>
    <source>
        <strain evidence="1">NRRL 22465</strain>
    </source>
</reference>
<comment type="caution">
    <text evidence="1">The sequence shown here is derived from an EMBL/GenBank/DDBJ whole genome shotgun (WGS) entry which is preliminary data.</text>
</comment>
<gene>
    <name evidence="1" type="ORF">FZEAL_2766</name>
</gene>
<evidence type="ECO:0000313" key="2">
    <source>
        <dbReference type="Proteomes" id="UP000635477"/>
    </source>
</evidence>
<accession>A0A8H4XN87</accession>